<name>A0A2N6T8B0_9CORY</name>
<feature type="transmembrane region" description="Helical" evidence="1">
    <location>
        <begin position="15"/>
        <end position="35"/>
    </location>
</feature>
<dbReference type="InterPro" id="IPR025339">
    <property type="entry name" value="DUF4245"/>
</dbReference>
<evidence type="ECO:0000313" key="2">
    <source>
        <dbReference type="EMBL" id="PMC65560.1"/>
    </source>
</evidence>
<accession>A0A2N6T8B0</accession>
<dbReference type="Pfam" id="PF14030">
    <property type="entry name" value="DUF4245"/>
    <property type="match status" value="1"/>
</dbReference>
<dbReference type="Proteomes" id="UP000235836">
    <property type="component" value="Unassembled WGS sequence"/>
</dbReference>
<gene>
    <name evidence="2" type="ORF">CJ203_01095</name>
</gene>
<keyword evidence="3" id="KW-1185">Reference proteome</keyword>
<keyword evidence="1" id="KW-0812">Transmembrane</keyword>
<evidence type="ECO:0000256" key="1">
    <source>
        <dbReference type="SAM" id="Phobius"/>
    </source>
</evidence>
<dbReference type="AlphaFoldDB" id="A0A2N6T8B0"/>
<comment type="caution">
    <text evidence="2">The sequence shown here is derived from an EMBL/GenBank/DDBJ whole genome shotgun (WGS) entry which is preliminary data.</text>
</comment>
<sequence length="188" mass="20626">MAKEKPRIFQDSRDISINVVVIVVLMLLAVGFTGMCSFNPGRPENGPVQEVDGQTFLSMESRAVDFAVRYPDVPEGWVNNSARRTTLNGTPAPVMGWVTPHEGFLQVTQTGVDEDTALKGIDASPRSLARTEDVAGHEAKVYSSDDRDVRDVWFVDLGDERILITGAAEATEFRELIEMFAAAQPLAK</sequence>
<reference evidence="2 3" key="1">
    <citation type="submission" date="2017-09" db="EMBL/GenBank/DDBJ databases">
        <title>Bacterial strain isolated from the female urinary microbiota.</title>
        <authorList>
            <person name="Thomas-White K."/>
            <person name="Kumar N."/>
            <person name="Forster S."/>
            <person name="Putonti C."/>
            <person name="Lawley T."/>
            <person name="Wolfe A.J."/>
        </authorList>
    </citation>
    <scope>NUCLEOTIDE SEQUENCE [LARGE SCALE GENOMIC DNA]</scope>
    <source>
        <strain evidence="2 3">UMB0792</strain>
    </source>
</reference>
<proteinExistence type="predicted"/>
<keyword evidence="1" id="KW-0472">Membrane</keyword>
<protein>
    <submittedName>
        <fullName evidence="2">DUF4245 domain-containing protein</fullName>
    </submittedName>
</protein>
<dbReference type="RefSeq" id="WP_034664683.1">
    <property type="nucleotide sequence ID" value="NZ_PNHG01000001.1"/>
</dbReference>
<dbReference type="EMBL" id="PNHG01000001">
    <property type="protein sequence ID" value="PMC65560.1"/>
    <property type="molecule type" value="Genomic_DNA"/>
</dbReference>
<organism evidence="2 3">
    <name type="scientific">Corynebacterium tuscaniense</name>
    <dbReference type="NCBI Taxonomy" id="302449"/>
    <lineage>
        <taxon>Bacteria</taxon>
        <taxon>Bacillati</taxon>
        <taxon>Actinomycetota</taxon>
        <taxon>Actinomycetes</taxon>
        <taxon>Mycobacteriales</taxon>
        <taxon>Corynebacteriaceae</taxon>
        <taxon>Corynebacterium</taxon>
    </lineage>
</organism>
<evidence type="ECO:0000313" key="3">
    <source>
        <dbReference type="Proteomes" id="UP000235836"/>
    </source>
</evidence>
<keyword evidence="1" id="KW-1133">Transmembrane helix</keyword>